<dbReference type="SMART" id="SM00086">
    <property type="entry name" value="PAC"/>
    <property type="match status" value="3"/>
</dbReference>
<evidence type="ECO:0000259" key="12">
    <source>
        <dbReference type="PROSITE" id="PS50887"/>
    </source>
</evidence>
<protein>
    <recommendedName>
        <fullName evidence="7">Sensor protein FixL</fullName>
    </recommendedName>
</protein>
<feature type="transmembrane region" description="Helical" evidence="8">
    <location>
        <begin position="26"/>
        <end position="48"/>
    </location>
</feature>
<keyword evidence="5" id="KW-0067">ATP-binding</keyword>
<dbReference type="InterPro" id="IPR000014">
    <property type="entry name" value="PAS"/>
</dbReference>
<keyword evidence="2" id="KW-0808">Transferase</keyword>
<evidence type="ECO:0000313" key="15">
    <source>
        <dbReference type="Proteomes" id="UP000304912"/>
    </source>
</evidence>
<keyword evidence="8" id="KW-0812">Transmembrane</keyword>
<dbReference type="PROSITE" id="PS50112">
    <property type="entry name" value="PAS"/>
    <property type="match status" value="2"/>
</dbReference>
<keyword evidence="3" id="KW-0547">Nucleotide-binding</keyword>
<dbReference type="InterPro" id="IPR000160">
    <property type="entry name" value="GGDEF_dom"/>
</dbReference>
<dbReference type="FunFam" id="3.30.70.270:FF:000001">
    <property type="entry name" value="Diguanylate cyclase domain protein"/>
    <property type="match status" value="1"/>
</dbReference>
<dbReference type="KEGG" id="salk:FBQ74_14655"/>
<feature type="domain" description="MHYT" evidence="13">
    <location>
        <begin position="22"/>
        <end position="218"/>
    </location>
</feature>
<dbReference type="SMART" id="SM00267">
    <property type="entry name" value="GGDEF"/>
    <property type="match status" value="1"/>
</dbReference>
<dbReference type="OrthoDB" id="6341453at2"/>
<evidence type="ECO:0000256" key="1">
    <source>
        <dbReference type="ARBA" id="ARBA00001946"/>
    </source>
</evidence>
<dbReference type="InterPro" id="IPR035919">
    <property type="entry name" value="EAL_sf"/>
</dbReference>
<dbReference type="NCBIfam" id="TIGR00254">
    <property type="entry name" value="GGDEF"/>
    <property type="match status" value="1"/>
</dbReference>
<dbReference type="Proteomes" id="UP000304912">
    <property type="component" value="Chromosome"/>
</dbReference>
<evidence type="ECO:0000256" key="6">
    <source>
        <dbReference type="ARBA" id="ARBA00059827"/>
    </source>
</evidence>
<evidence type="ECO:0000256" key="2">
    <source>
        <dbReference type="ARBA" id="ARBA00022679"/>
    </source>
</evidence>
<dbReference type="InterPro" id="IPR013767">
    <property type="entry name" value="PAS_fold"/>
</dbReference>
<dbReference type="PROSITE" id="PS50887">
    <property type="entry name" value="GGDEF"/>
    <property type="match status" value="1"/>
</dbReference>
<feature type="domain" description="PAS" evidence="9">
    <location>
        <begin position="270"/>
        <end position="314"/>
    </location>
</feature>
<dbReference type="InterPro" id="IPR043128">
    <property type="entry name" value="Rev_trsase/Diguanyl_cyclase"/>
</dbReference>
<evidence type="ECO:0000259" key="13">
    <source>
        <dbReference type="PROSITE" id="PS50924"/>
    </source>
</evidence>
<sequence length="1085" mass="120160">MDDQPISLFSLPESGLLVVGDYSPSLVLLSILIAILSSFVALHAISYASVFTSRWGRQTAIFVGGLAMGIGVWSMHFLGMLAFDLCTVVSYDSFITLLSIVPSVGASWIALNFISTHQTSKKSLLICGMLVGAGIGAMHYLGMAAMEMAPLLRYDISTFIISIAVAVALAVLSLWIRFYLGSKLVKTHTLVINFLASIVMGGAISGMHYTGMAAARFVLPPGMELEEPGANMSQLLAYGVAGATVVIAFIVFAITLITKYKLLSLEYQSSEEKMRTIMNSAVDSIITINNKGIVVSVNHATTSLLGWYADDLVGFNVNKIVPTPYHHQHDNFIKQYLLTKKPKVIGSGRDVEALHKDGSRIAVRLSIGHAALPGQDYFVAFLSDLRQRVKMEDSLKLKEKKFRTLVTNIPGVAYRRANDESWTMHYVSAAIRTLTGIPAHYFMNAQQSTAFLSLILKEDREKVKAAIDTCRVEQTLEYRIKDSRGNIRWITDSFRVCEDENGQQYVDGFMMDSTRRVEDTTMIKRYKSLVESSEDAIVSLSPCGVVLTCNDAACRLYGFTSGEIVGQPASRVLGEIESQDALIEKVAKGQVIRHFRTTVKPHNGRLTHVSVSVSPVFDASQQIIGISMISRNINHEVEQEAMIRQQAIEDPLTHLFNRAGIQEKVSEVLSVSRRTKQPFYLFFLDLDNFKFYNDSYGHDVGDMLLNAVASILTKHLKRNDIAGRLGGDEFVVCLRDCKTTGKVSETANAIIEDITRISHINGAAVSLSASMGVAGFPKDGESLTELFKAADDAMYLAKGAGKNQVYFPGVASKRSVYMLSPAELTNAIANDELELFFQPIMSIHSGTILKAEALVRWNHPRLGRLSPDHFIPLAEKNGIIGRLGNWVERQALCQLERWTTLFGEDFQLAINKSALELIDPEYGACQLEQQLLCRKLSGKNLVIEITEHSMLEYSEATQNELGKYRALGVQIALDDFGTGYSSLMHLKHYPVDYLKIDRSFVSSLNQSNIDYRLCKGTTHLAKLLNVQVVAEGVETQAQHDLLKPLGCDFIQGYFISKPVSAIEFEHMAYRHNHTRIKPDLTAPLF</sequence>
<dbReference type="SUPFAM" id="SSF141868">
    <property type="entry name" value="EAL domain-like"/>
    <property type="match status" value="1"/>
</dbReference>
<dbReference type="InterPro" id="IPR001633">
    <property type="entry name" value="EAL_dom"/>
</dbReference>
<dbReference type="CDD" id="cd00130">
    <property type="entry name" value="PAS"/>
    <property type="match status" value="3"/>
</dbReference>
<accession>A0A5B7YG52</accession>
<dbReference type="SUPFAM" id="SSF55073">
    <property type="entry name" value="Nucleotide cyclase"/>
    <property type="match status" value="1"/>
</dbReference>
<dbReference type="InterPro" id="IPR035965">
    <property type="entry name" value="PAS-like_dom_sf"/>
</dbReference>
<dbReference type="NCBIfam" id="TIGR00229">
    <property type="entry name" value="sensory_box"/>
    <property type="match status" value="2"/>
</dbReference>
<dbReference type="Gene3D" id="3.20.20.450">
    <property type="entry name" value="EAL domain"/>
    <property type="match status" value="1"/>
</dbReference>
<dbReference type="Pfam" id="PF03707">
    <property type="entry name" value="MHYT"/>
    <property type="match status" value="3"/>
</dbReference>
<evidence type="ECO:0000256" key="7">
    <source>
        <dbReference type="ARBA" id="ARBA00070616"/>
    </source>
</evidence>
<dbReference type="RefSeq" id="WP_139757368.1">
    <property type="nucleotide sequence ID" value="NZ_CP039852.1"/>
</dbReference>
<comment type="cofactor">
    <cofactor evidence="1">
        <name>Mg(2+)</name>
        <dbReference type="ChEBI" id="CHEBI:18420"/>
    </cofactor>
</comment>
<evidence type="ECO:0000256" key="8">
    <source>
        <dbReference type="PROSITE-ProRule" id="PRU00244"/>
    </source>
</evidence>
<feature type="domain" description="EAL" evidence="11">
    <location>
        <begin position="817"/>
        <end position="1072"/>
    </location>
</feature>
<comment type="function">
    <text evidence="6">Putative oxygen sensor; modulates the activity of FixJ, a transcriptional activator of nitrogen fixation fixK gene. FixL probably acts as a kinase that phosphorylates FixJ.</text>
</comment>
<dbReference type="GO" id="GO:0006355">
    <property type="term" value="P:regulation of DNA-templated transcription"/>
    <property type="evidence" value="ECO:0007669"/>
    <property type="project" value="InterPro"/>
</dbReference>
<dbReference type="CDD" id="cd01949">
    <property type="entry name" value="GGDEF"/>
    <property type="match status" value="1"/>
</dbReference>
<proteinExistence type="predicted"/>
<dbReference type="InterPro" id="IPR013655">
    <property type="entry name" value="PAS_fold_3"/>
</dbReference>
<dbReference type="InterPro" id="IPR052155">
    <property type="entry name" value="Biofilm_reg_signaling"/>
</dbReference>
<dbReference type="SMART" id="SM00091">
    <property type="entry name" value="PAS"/>
    <property type="match status" value="3"/>
</dbReference>
<evidence type="ECO:0000256" key="5">
    <source>
        <dbReference type="ARBA" id="ARBA00022840"/>
    </source>
</evidence>
<dbReference type="PANTHER" id="PTHR44757:SF2">
    <property type="entry name" value="BIOFILM ARCHITECTURE MAINTENANCE PROTEIN MBAA"/>
    <property type="match status" value="1"/>
</dbReference>
<feature type="transmembrane region" description="Helical" evidence="8">
    <location>
        <begin position="235"/>
        <end position="257"/>
    </location>
</feature>
<dbReference type="GO" id="GO:0016020">
    <property type="term" value="C:membrane"/>
    <property type="evidence" value="ECO:0007669"/>
    <property type="project" value="UniProtKB-UniRule"/>
</dbReference>
<feature type="transmembrane region" description="Helical" evidence="8">
    <location>
        <begin position="123"/>
        <end position="144"/>
    </location>
</feature>
<dbReference type="Gene3D" id="3.30.70.270">
    <property type="match status" value="1"/>
</dbReference>
<dbReference type="AlphaFoldDB" id="A0A5B7YG52"/>
<dbReference type="PROSITE" id="PS50924">
    <property type="entry name" value="MHYT"/>
    <property type="match status" value="1"/>
</dbReference>
<keyword evidence="15" id="KW-1185">Reference proteome</keyword>
<reference evidence="14 15" key="1">
    <citation type="submission" date="2019-04" db="EMBL/GenBank/DDBJ databases">
        <title>Salinimonas iocasae sp. nov., a halophilic bacterium isolated from the outer tube casing of tubeworms in Okinawa Trough.</title>
        <authorList>
            <person name="Zhang H."/>
            <person name="Wang H."/>
            <person name="Li C."/>
        </authorList>
    </citation>
    <scope>NUCLEOTIDE SEQUENCE [LARGE SCALE GENOMIC DNA]</scope>
    <source>
        <strain evidence="14 15">KX18D6</strain>
    </source>
</reference>
<feature type="transmembrane region" description="Helical" evidence="8">
    <location>
        <begin position="156"/>
        <end position="178"/>
    </location>
</feature>
<dbReference type="GO" id="GO:0016301">
    <property type="term" value="F:kinase activity"/>
    <property type="evidence" value="ECO:0007669"/>
    <property type="project" value="UniProtKB-KW"/>
</dbReference>
<evidence type="ECO:0000256" key="3">
    <source>
        <dbReference type="ARBA" id="ARBA00022741"/>
    </source>
</evidence>
<dbReference type="Pfam" id="PF00989">
    <property type="entry name" value="PAS"/>
    <property type="match status" value="2"/>
</dbReference>
<dbReference type="GO" id="GO:0005524">
    <property type="term" value="F:ATP binding"/>
    <property type="evidence" value="ECO:0007669"/>
    <property type="project" value="UniProtKB-KW"/>
</dbReference>
<evidence type="ECO:0000259" key="9">
    <source>
        <dbReference type="PROSITE" id="PS50112"/>
    </source>
</evidence>
<dbReference type="FunFam" id="3.30.450.20:FF:000060">
    <property type="entry name" value="Sensor protein FixL"/>
    <property type="match status" value="1"/>
</dbReference>
<dbReference type="InterPro" id="IPR000700">
    <property type="entry name" value="PAS-assoc_C"/>
</dbReference>
<dbReference type="PROSITE" id="PS50883">
    <property type="entry name" value="EAL"/>
    <property type="match status" value="1"/>
</dbReference>
<evidence type="ECO:0000313" key="14">
    <source>
        <dbReference type="EMBL" id="QCZ94631.1"/>
    </source>
</evidence>
<gene>
    <name evidence="14" type="ORF">FBQ74_14655</name>
</gene>
<name>A0A5B7YG52_9ALTE</name>
<dbReference type="Pfam" id="PF08447">
    <property type="entry name" value="PAS_3"/>
    <property type="match status" value="1"/>
</dbReference>
<feature type="domain" description="PAC" evidence="10">
    <location>
        <begin position="593"/>
        <end position="645"/>
    </location>
</feature>
<dbReference type="SMART" id="SM00052">
    <property type="entry name" value="EAL"/>
    <property type="match status" value="1"/>
</dbReference>
<keyword evidence="8" id="KW-1133">Transmembrane helix</keyword>
<dbReference type="Pfam" id="PF00990">
    <property type="entry name" value="GGDEF"/>
    <property type="match status" value="1"/>
</dbReference>
<feature type="domain" description="PAS" evidence="9">
    <location>
        <begin position="522"/>
        <end position="567"/>
    </location>
</feature>
<dbReference type="CDD" id="cd01948">
    <property type="entry name" value="EAL"/>
    <property type="match status" value="1"/>
</dbReference>
<dbReference type="InterPro" id="IPR029787">
    <property type="entry name" value="Nucleotide_cyclase"/>
</dbReference>
<feature type="domain" description="GGDEF" evidence="12">
    <location>
        <begin position="677"/>
        <end position="810"/>
    </location>
</feature>
<dbReference type="PANTHER" id="PTHR44757">
    <property type="entry name" value="DIGUANYLATE CYCLASE DGCP"/>
    <property type="match status" value="1"/>
</dbReference>
<dbReference type="Pfam" id="PF00563">
    <property type="entry name" value="EAL"/>
    <property type="match status" value="1"/>
</dbReference>
<dbReference type="Gene3D" id="3.30.450.20">
    <property type="entry name" value="PAS domain"/>
    <property type="match status" value="3"/>
</dbReference>
<evidence type="ECO:0000259" key="11">
    <source>
        <dbReference type="PROSITE" id="PS50883"/>
    </source>
</evidence>
<keyword evidence="8" id="KW-0472">Membrane</keyword>
<feature type="transmembrane region" description="Helical" evidence="8">
    <location>
        <begin position="89"/>
        <end position="111"/>
    </location>
</feature>
<organism evidence="14 15">
    <name type="scientific">Salinimonas iocasae</name>
    <dbReference type="NCBI Taxonomy" id="2572577"/>
    <lineage>
        <taxon>Bacteria</taxon>
        <taxon>Pseudomonadati</taxon>
        <taxon>Pseudomonadota</taxon>
        <taxon>Gammaproteobacteria</taxon>
        <taxon>Alteromonadales</taxon>
        <taxon>Alteromonadaceae</taxon>
        <taxon>Alteromonas/Salinimonas group</taxon>
        <taxon>Salinimonas</taxon>
    </lineage>
</organism>
<keyword evidence="4" id="KW-0418">Kinase</keyword>
<evidence type="ECO:0000259" key="10">
    <source>
        <dbReference type="PROSITE" id="PS50113"/>
    </source>
</evidence>
<dbReference type="InterPro" id="IPR005330">
    <property type="entry name" value="MHYT_dom"/>
</dbReference>
<dbReference type="EMBL" id="CP039852">
    <property type="protein sequence ID" value="QCZ94631.1"/>
    <property type="molecule type" value="Genomic_DNA"/>
</dbReference>
<feature type="transmembrane region" description="Helical" evidence="8">
    <location>
        <begin position="60"/>
        <end position="83"/>
    </location>
</feature>
<feature type="transmembrane region" description="Helical" evidence="8">
    <location>
        <begin position="190"/>
        <end position="215"/>
    </location>
</feature>
<dbReference type="SUPFAM" id="SSF55785">
    <property type="entry name" value="PYP-like sensor domain (PAS domain)"/>
    <property type="match status" value="3"/>
</dbReference>
<evidence type="ECO:0000256" key="4">
    <source>
        <dbReference type="ARBA" id="ARBA00022777"/>
    </source>
</evidence>
<dbReference type="PROSITE" id="PS50113">
    <property type="entry name" value="PAC"/>
    <property type="match status" value="1"/>
</dbReference>
<dbReference type="InterPro" id="IPR001610">
    <property type="entry name" value="PAC"/>
</dbReference>